<dbReference type="Pfam" id="PF00941">
    <property type="entry name" value="FAD_binding_5"/>
    <property type="match status" value="1"/>
</dbReference>
<keyword evidence="11 20" id="KW-0408">Iron</keyword>
<dbReference type="Gene3D" id="3.30.390.50">
    <property type="entry name" value="CO dehydrogenase flavoprotein, C-terminal domain"/>
    <property type="match status" value="1"/>
</dbReference>
<feature type="binding site" evidence="20">
    <location>
        <position position="697"/>
    </location>
    <ligand>
        <name>Mo-molybdopterin</name>
        <dbReference type="ChEBI" id="CHEBI:71302"/>
    </ligand>
    <ligandPart>
        <name>Mo</name>
        <dbReference type="ChEBI" id="CHEBI:28685"/>
    </ligandPart>
</feature>
<feature type="binding site" evidence="19">
    <location>
        <begin position="184"/>
        <end position="191"/>
    </location>
    <ligand>
        <name>FAD</name>
        <dbReference type="ChEBI" id="CHEBI:57692"/>
    </ligand>
</feature>
<feature type="binding site" evidence="20">
    <location>
        <position position="9"/>
    </location>
    <ligand>
        <name>[2Fe-2S] cluster</name>
        <dbReference type="ChEBI" id="CHEBI:190135"/>
        <label>1</label>
    </ligand>
</feature>
<dbReference type="GO" id="GO:0051537">
    <property type="term" value="F:2 iron, 2 sulfur cluster binding"/>
    <property type="evidence" value="ECO:0007669"/>
    <property type="project" value="UniProtKB-KW"/>
</dbReference>
<reference evidence="22" key="1">
    <citation type="submission" date="2020-05" db="EMBL/GenBank/DDBJ databases">
        <title>Phylogenomic resolution of chytrid fungi.</title>
        <authorList>
            <person name="Stajich J.E."/>
            <person name="Amses K."/>
            <person name="Simmons R."/>
            <person name="Seto K."/>
            <person name="Myers J."/>
            <person name="Bonds A."/>
            <person name="Quandt C.A."/>
            <person name="Barry K."/>
            <person name="Liu P."/>
            <person name="Grigoriev I."/>
            <person name="Longcore J.E."/>
            <person name="James T.Y."/>
        </authorList>
    </citation>
    <scope>NUCLEOTIDE SEQUENCE</scope>
    <source>
        <strain evidence="22">PLAUS21</strain>
    </source>
</reference>
<dbReference type="InterPro" id="IPR005107">
    <property type="entry name" value="CO_DH_flav_C"/>
</dbReference>
<feature type="binding site" evidence="19">
    <location>
        <position position="349"/>
    </location>
    <ligand>
        <name>FAD</name>
        <dbReference type="ChEBI" id="CHEBI:57692"/>
    </ligand>
</feature>
<evidence type="ECO:0000256" key="1">
    <source>
        <dbReference type="ARBA" id="ARBA00001974"/>
    </source>
</evidence>
<evidence type="ECO:0000256" key="6">
    <source>
        <dbReference type="ARBA" id="ARBA00022630"/>
    </source>
</evidence>
<dbReference type="Proteomes" id="UP001210925">
    <property type="component" value="Unassembled WGS sequence"/>
</dbReference>
<dbReference type="SUPFAM" id="SSF55447">
    <property type="entry name" value="CO dehydrogenase flavoprotein C-terminal domain-like"/>
    <property type="match status" value="1"/>
</dbReference>
<dbReference type="GO" id="GO:0071949">
    <property type="term" value="F:FAD binding"/>
    <property type="evidence" value="ECO:0007669"/>
    <property type="project" value="InterPro"/>
</dbReference>
<feature type="binding site" evidence="20">
    <location>
        <position position="728"/>
    </location>
    <ligand>
        <name>Mo-molybdopterin</name>
        <dbReference type="ChEBI" id="CHEBI:71302"/>
    </ligand>
    <ligandPart>
        <name>Mo</name>
        <dbReference type="ChEBI" id="CHEBI:28685"/>
    </ligandPart>
</feature>
<dbReference type="InterPro" id="IPR002346">
    <property type="entry name" value="Mopterin_DH_FAD-bd"/>
</dbReference>
<evidence type="ECO:0000256" key="20">
    <source>
        <dbReference type="PIRSR" id="PIRSR000127-3"/>
    </source>
</evidence>
<dbReference type="Pfam" id="PF01799">
    <property type="entry name" value="Fer2_2"/>
    <property type="match status" value="1"/>
</dbReference>
<feature type="binding site" evidence="19">
    <location>
        <position position="938"/>
    </location>
    <ligand>
        <name>substrate</name>
    </ligand>
</feature>
<comment type="cofactor">
    <cofactor evidence="20">
        <name>[2Fe-2S] cluster</name>
        <dbReference type="ChEBI" id="CHEBI:190135"/>
    </cofactor>
    <text evidence="20">Binds 2 [2Fe-2S] clusters.</text>
</comment>
<dbReference type="InterPro" id="IPR037165">
    <property type="entry name" value="AldOxase/xan_DH_Mopterin-bd_sf"/>
</dbReference>
<feature type="binding site" evidence="19">
    <location>
        <position position="331"/>
    </location>
    <ligand>
        <name>FAD</name>
        <dbReference type="ChEBI" id="CHEBI:57692"/>
    </ligand>
</feature>
<evidence type="ECO:0000256" key="7">
    <source>
        <dbReference type="ARBA" id="ARBA00022714"/>
    </source>
</evidence>
<dbReference type="InterPro" id="IPR036318">
    <property type="entry name" value="FAD-bd_PCMH-like_sf"/>
</dbReference>
<dbReference type="Pfam" id="PF03450">
    <property type="entry name" value="CO_deh_flav_C"/>
    <property type="match status" value="1"/>
</dbReference>
<comment type="catalytic activity">
    <reaction evidence="17">
        <text>hypoxanthine + NAD(+) + H2O = xanthine + NADH + H(+)</text>
        <dbReference type="Rhea" id="RHEA:24670"/>
        <dbReference type="ChEBI" id="CHEBI:15377"/>
        <dbReference type="ChEBI" id="CHEBI:15378"/>
        <dbReference type="ChEBI" id="CHEBI:17368"/>
        <dbReference type="ChEBI" id="CHEBI:17712"/>
        <dbReference type="ChEBI" id="CHEBI:57540"/>
        <dbReference type="ChEBI" id="CHEBI:57945"/>
        <dbReference type="EC" id="1.17.1.4"/>
    </reaction>
</comment>
<dbReference type="FunFam" id="3.30.365.10:FF:000003">
    <property type="entry name" value="Aldehyde oxidase 1"/>
    <property type="match status" value="1"/>
</dbReference>
<gene>
    <name evidence="22" type="ORF">HK103_005105</name>
</gene>
<dbReference type="InterPro" id="IPR012675">
    <property type="entry name" value="Beta-grasp_dom_sf"/>
</dbReference>
<evidence type="ECO:0000256" key="16">
    <source>
        <dbReference type="ARBA" id="ARBA00049017"/>
    </source>
</evidence>
<evidence type="ECO:0000256" key="5">
    <source>
        <dbReference type="ARBA" id="ARBA00022505"/>
    </source>
</evidence>
<dbReference type="PIRSF" id="PIRSF000127">
    <property type="entry name" value="Xanthine_DH"/>
    <property type="match status" value="1"/>
</dbReference>
<feature type="binding site" evidence="20">
    <location>
        <position position="85"/>
    </location>
    <ligand>
        <name>[2Fe-2S] cluster</name>
        <dbReference type="ChEBI" id="CHEBI:190135"/>
        <label>2</label>
    </ligand>
</feature>
<keyword evidence="7 20" id="KW-0001">2Fe-2S</keyword>
<evidence type="ECO:0000256" key="15">
    <source>
        <dbReference type="ARBA" id="ARBA00034078"/>
    </source>
</evidence>
<dbReference type="InterPro" id="IPR016166">
    <property type="entry name" value="FAD-bd_PCMH"/>
</dbReference>
<dbReference type="Gene3D" id="1.10.150.120">
    <property type="entry name" value="[2Fe-2S]-binding domain"/>
    <property type="match status" value="1"/>
</dbReference>
<feature type="binding site" evidence="19">
    <location>
        <position position="264"/>
    </location>
    <ligand>
        <name>FAD</name>
        <dbReference type="ChEBI" id="CHEBI:57692"/>
    </ligand>
</feature>
<proteinExistence type="inferred from homology"/>
<dbReference type="InterPro" id="IPR016169">
    <property type="entry name" value="FAD-bd_PCMH_sub2"/>
</dbReference>
<dbReference type="Pfam" id="PF20256">
    <property type="entry name" value="MoCoBD_2"/>
    <property type="match status" value="1"/>
</dbReference>
<feature type="binding site" evidence="19">
    <location>
        <position position="810"/>
    </location>
    <ligand>
        <name>substrate</name>
    </ligand>
</feature>
<comment type="similarity">
    <text evidence="3">Belongs to the xanthine dehydrogenase family.</text>
</comment>
<comment type="cofactor">
    <cofactor evidence="15">
        <name>[2Fe-2S] cluster</name>
        <dbReference type="ChEBI" id="CHEBI:190135"/>
    </cofactor>
</comment>
<evidence type="ECO:0000259" key="21">
    <source>
        <dbReference type="PROSITE" id="PS51387"/>
    </source>
</evidence>
<feature type="binding site" evidence="19">
    <location>
        <position position="844"/>
    </location>
    <ligand>
        <name>substrate</name>
    </ligand>
</feature>
<feature type="binding site" evidence="20">
    <location>
        <position position="51"/>
    </location>
    <ligand>
        <name>[2Fe-2S] cluster</name>
        <dbReference type="ChEBI" id="CHEBI:190135"/>
        <label>2</label>
    </ligand>
</feature>
<protein>
    <recommendedName>
        <fullName evidence="4">xanthine dehydrogenase</fullName>
        <ecNumber evidence="4">1.17.1.4</ecNumber>
    </recommendedName>
</protein>
<feature type="active site" description="Proton acceptor" evidence="18">
    <location>
        <position position="1190"/>
    </location>
</feature>
<dbReference type="Pfam" id="PF02738">
    <property type="entry name" value="MoCoBD_1"/>
    <property type="match status" value="1"/>
</dbReference>
<comment type="catalytic activity">
    <reaction evidence="16">
        <text>xanthine + NAD(+) + H2O = urate + NADH + H(+)</text>
        <dbReference type="Rhea" id="RHEA:16669"/>
        <dbReference type="ChEBI" id="CHEBI:15377"/>
        <dbReference type="ChEBI" id="CHEBI:15378"/>
        <dbReference type="ChEBI" id="CHEBI:17712"/>
        <dbReference type="ChEBI" id="CHEBI:17775"/>
        <dbReference type="ChEBI" id="CHEBI:57540"/>
        <dbReference type="ChEBI" id="CHEBI:57945"/>
        <dbReference type="EC" id="1.17.1.4"/>
    </reaction>
</comment>
<dbReference type="Gene3D" id="3.10.20.30">
    <property type="match status" value="1"/>
</dbReference>
<dbReference type="FunFam" id="3.30.365.10:FF:000001">
    <property type="entry name" value="Xanthine dehydrogenase oxidase"/>
    <property type="match status" value="1"/>
</dbReference>
<evidence type="ECO:0000256" key="8">
    <source>
        <dbReference type="ARBA" id="ARBA00022723"/>
    </source>
</evidence>
<dbReference type="SMART" id="SM01008">
    <property type="entry name" value="Ald_Xan_dh_C"/>
    <property type="match status" value="1"/>
</dbReference>
<organism evidence="22 23">
    <name type="scientific">Boothiomyces macroporosus</name>
    <dbReference type="NCBI Taxonomy" id="261099"/>
    <lineage>
        <taxon>Eukaryota</taxon>
        <taxon>Fungi</taxon>
        <taxon>Fungi incertae sedis</taxon>
        <taxon>Chytridiomycota</taxon>
        <taxon>Chytridiomycota incertae sedis</taxon>
        <taxon>Chytridiomycetes</taxon>
        <taxon>Rhizophydiales</taxon>
        <taxon>Terramycetaceae</taxon>
        <taxon>Boothiomyces</taxon>
    </lineage>
</organism>
<keyword evidence="6" id="KW-0285">Flavoprotein</keyword>
<feature type="binding site" evidence="20">
    <location>
        <position position="1007"/>
    </location>
    <ligand>
        <name>Mo-molybdopterin</name>
        <dbReference type="ChEBI" id="CHEBI:71302"/>
    </ligand>
    <ligandPart>
        <name>Mo</name>
        <dbReference type="ChEBI" id="CHEBI:28685"/>
    </ligandPart>
</feature>
<dbReference type="InterPro" id="IPR000674">
    <property type="entry name" value="Ald_Oxase/Xan_DH_a/b"/>
</dbReference>
<keyword evidence="10" id="KW-0560">Oxidoreductase</keyword>
<dbReference type="GO" id="GO:0004854">
    <property type="term" value="F:xanthine dehydrogenase activity"/>
    <property type="evidence" value="ECO:0007669"/>
    <property type="project" value="UniProtKB-EC"/>
</dbReference>
<evidence type="ECO:0000256" key="9">
    <source>
        <dbReference type="ARBA" id="ARBA00022827"/>
    </source>
</evidence>
<dbReference type="Gene3D" id="3.30.43.10">
    <property type="entry name" value="Uridine Diphospho-n-acetylenolpyruvylglucosamine Reductase, domain 2"/>
    <property type="match status" value="1"/>
</dbReference>
<dbReference type="PROSITE" id="PS51387">
    <property type="entry name" value="FAD_PCMH"/>
    <property type="match status" value="1"/>
</dbReference>
<comment type="caution">
    <text evidence="22">The sequence shown here is derived from an EMBL/GenBank/DDBJ whole genome shotgun (WGS) entry which is preliminary data.</text>
</comment>
<dbReference type="EC" id="1.17.1.4" evidence="4"/>
<evidence type="ECO:0000256" key="11">
    <source>
        <dbReference type="ARBA" id="ARBA00023004"/>
    </source>
</evidence>
<dbReference type="InterPro" id="IPR016167">
    <property type="entry name" value="FAD-bd_PCMH_sub1"/>
</dbReference>
<dbReference type="SUPFAM" id="SSF56176">
    <property type="entry name" value="FAD-binding/transporter-associated domain-like"/>
    <property type="match status" value="1"/>
</dbReference>
<keyword evidence="23" id="KW-1185">Reference proteome</keyword>
<feature type="binding site" evidence="20">
    <location>
        <position position="48"/>
    </location>
    <ligand>
        <name>[2Fe-2S] cluster</name>
        <dbReference type="ChEBI" id="CHEBI:190135"/>
        <label>2</label>
    </ligand>
</feature>
<evidence type="ECO:0000256" key="14">
    <source>
        <dbReference type="ARBA" id="ARBA00023140"/>
    </source>
</evidence>
<comment type="cofactor">
    <cofactor evidence="1 19">
        <name>FAD</name>
        <dbReference type="ChEBI" id="CHEBI:57692"/>
    </cofactor>
</comment>
<feature type="domain" description="FAD-binding PCMH-type" evidence="21">
    <location>
        <begin position="153"/>
        <end position="341"/>
    </location>
</feature>
<keyword evidence="14" id="KW-0576">Peroxisome</keyword>
<name>A0AAD5UFT3_9FUNG</name>
<evidence type="ECO:0000256" key="18">
    <source>
        <dbReference type="PIRSR" id="PIRSR000127-1"/>
    </source>
</evidence>
<dbReference type="FunFam" id="3.30.465.10:FF:000004">
    <property type="entry name" value="Xanthine dehydrogenase/oxidase"/>
    <property type="match status" value="1"/>
</dbReference>
<evidence type="ECO:0000256" key="13">
    <source>
        <dbReference type="ARBA" id="ARBA00023027"/>
    </source>
</evidence>
<dbReference type="InterPro" id="IPR046867">
    <property type="entry name" value="AldOxase/xan_DH_MoCoBD2"/>
</dbReference>
<dbReference type="GO" id="GO:0005506">
    <property type="term" value="F:iron ion binding"/>
    <property type="evidence" value="ECO:0007669"/>
    <property type="project" value="InterPro"/>
</dbReference>
<dbReference type="InterPro" id="IPR036856">
    <property type="entry name" value="Ald_Oxase/Xan_DH_a/b_sf"/>
</dbReference>
<keyword evidence="12 20" id="KW-0411">Iron-sulfur</keyword>
<dbReference type="AlphaFoldDB" id="A0AAD5UFT3"/>
<feature type="binding site" evidence="19">
    <location>
        <position position="287"/>
    </location>
    <ligand>
        <name>FAD</name>
        <dbReference type="ChEBI" id="CHEBI:57692"/>
    </ligand>
</feature>
<keyword evidence="5 20" id="KW-0500">Molybdenum</keyword>
<dbReference type="InterPro" id="IPR036683">
    <property type="entry name" value="CO_DH_flav_C_dom_sf"/>
</dbReference>
<evidence type="ECO:0000256" key="10">
    <source>
        <dbReference type="ARBA" id="ARBA00023002"/>
    </source>
</evidence>
<evidence type="ECO:0000256" key="3">
    <source>
        <dbReference type="ARBA" id="ARBA00006849"/>
    </source>
</evidence>
<evidence type="ECO:0000256" key="17">
    <source>
        <dbReference type="ARBA" id="ARBA00049517"/>
    </source>
</evidence>
<keyword evidence="13" id="KW-0520">NAD</keyword>
<dbReference type="FunFam" id="3.30.43.10:FF:000001">
    <property type="entry name" value="Xanthine dehydrogenase/oxidase"/>
    <property type="match status" value="1"/>
</dbReference>
<dbReference type="GO" id="GO:0005777">
    <property type="term" value="C:peroxisome"/>
    <property type="evidence" value="ECO:0007669"/>
    <property type="project" value="UniProtKB-SubCell"/>
</dbReference>
<evidence type="ECO:0000256" key="4">
    <source>
        <dbReference type="ARBA" id="ARBA00013123"/>
    </source>
</evidence>
<dbReference type="SUPFAM" id="SSF47741">
    <property type="entry name" value="CO dehydrogenase ISP C-domain like"/>
    <property type="match status" value="1"/>
</dbReference>
<evidence type="ECO:0000313" key="23">
    <source>
        <dbReference type="Proteomes" id="UP001210925"/>
    </source>
</evidence>
<dbReference type="Gene3D" id="3.30.365.10">
    <property type="entry name" value="Aldehyde oxidase/xanthine dehydrogenase, molybdopterin binding domain"/>
    <property type="match status" value="4"/>
</dbReference>
<accession>A0AAD5UFT3</accession>
<dbReference type="FunFam" id="3.30.365.10:FF:000002">
    <property type="entry name" value="Xanthine dehydrogenase oxidase"/>
    <property type="match status" value="1"/>
</dbReference>
<comment type="cofactor">
    <cofactor evidence="20">
        <name>Mo-molybdopterin</name>
        <dbReference type="ChEBI" id="CHEBI:71302"/>
    </cofactor>
    <text evidence="20">Binds 1 Mo-molybdopterin (Mo-MPT) cofactor per subunit.</text>
</comment>
<comment type="subcellular location">
    <subcellularLocation>
        <location evidence="2">Peroxisome</location>
    </subcellularLocation>
</comment>
<feature type="binding site" evidence="20">
    <location>
        <position position="842"/>
    </location>
    <ligand>
        <name>Mo-molybdopterin</name>
        <dbReference type="ChEBI" id="CHEBI:71302"/>
    </ligand>
    <ligandPart>
        <name>Mo</name>
        <dbReference type="ChEBI" id="CHEBI:28685"/>
    </ligandPart>
</feature>
<dbReference type="FunFam" id="3.90.1170.50:FF:000001">
    <property type="entry name" value="Aldehyde oxidase 1"/>
    <property type="match status" value="1"/>
</dbReference>
<evidence type="ECO:0000256" key="12">
    <source>
        <dbReference type="ARBA" id="ARBA00023014"/>
    </source>
</evidence>
<evidence type="ECO:0000313" key="22">
    <source>
        <dbReference type="EMBL" id="KAJ3256861.1"/>
    </source>
</evidence>
<dbReference type="SUPFAM" id="SSF56003">
    <property type="entry name" value="Molybdenum cofactor-binding domain"/>
    <property type="match status" value="1"/>
</dbReference>
<feature type="binding site" evidence="20">
    <location>
        <position position="83"/>
    </location>
    <ligand>
        <name>[2Fe-2S] cluster</name>
        <dbReference type="ChEBI" id="CHEBI:190135"/>
        <label>2</label>
    </ligand>
</feature>
<dbReference type="Gene3D" id="3.90.1170.50">
    <property type="entry name" value="Aldehyde oxidase/xanthine dehydrogenase, a/b hammerhead"/>
    <property type="match status" value="1"/>
</dbReference>
<dbReference type="Pfam" id="PF01315">
    <property type="entry name" value="Ald_Xan_dh_C"/>
    <property type="match status" value="1"/>
</dbReference>
<dbReference type="FunFam" id="3.30.365.10:FF:000004">
    <property type="entry name" value="Xanthine dehydrogenase oxidase"/>
    <property type="match status" value="1"/>
</dbReference>
<dbReference type="PANTHER" id="PTHR45444:SF3">
    <property type="entry name" value="XANTHINE DEHYDROGENASE"/>
    <property type="match status" value="1"/>
</dbReference>
<dbReference type="InterPro" id="IPR016208">
    <property type="entry name" value="Ald_Oxase/xanthine_DH-like"/>
</dbReference>
<dbReference type="PANTHER" id="PTHR45444">
    <property type="entry name" value="XANTHINE DEHYDROGENASE"/>
    <property type="match status" value="1"/>
</dbReference>
<evidence type="ECO:0000256" key="2">
    <source>
        <dbReference type="ARBA" id="ARBA00004275"/>
    </source>
</evidence>
<dbReference type="SMART" id="SM01092">
    <property type="entry name" value="CO_deh_flav_C"/>
    <property type="match status" value="1"/>
</dbReference>
<sequence length="1258" mass="138821">MQNLSVNACLAPACSMHKKHVVTVEGLGNTKNMHPAQEILANAHGSQCGFCTPGIVMSLYTELRNNPRPTKHDIEDAFDGNLCRCTGYRPILDGAKKFSVCGNDCNTCEEKDTCEHVDIEDFGKKNAGGFGVKYPDELLTFHSNASGPKSFIFENKRHKWVHPSTKSELVALKLTKNTFPDAKIINGNTEVGIEVRFKNQYYPIYISTADVAELKTMSVLDNGVEWGSLTTIANLQKQLKELIKKLPAHQTRGFEALYDNIKYFAGRQVRNVSALAGNICTASPISDLNPVLVALGAILTVESQNGGQRKLPIREFFLGYRKIALQKTEVLVSVFVPFTTELQFASAFKQAKRRDDDIAIVNGGFLVSLKEQDGSYIVEDSCFAYGGMGPFALQAKKTSAYLKGKVWSEGEVKTACKLLLEDMPLSGTSPGGQIEYRKTLSQSFLYKFYLRVADQLPSLSIAENVKSALQEIHRDISSGSQVYQESKEAGAVGKAVVHLSATKQVTGEAIYVDDIPKFHNELYAIVVGSAIAHGRILSVDPSEALKLPGVYYISHQDVPKSDHHGDPNMIGSVFHDEELFATDTVHCIGQMIGLVLANTEAEARAAAKLVKVEYEKFPAIITTEEAIEKKSFFPIERQIITGEFKGEETDRPLASATHHVEGVARMSAQEHFYLETQASLVVPGREDDEMEVYAGTQNPTETQHLVAHVLGIPSNRVVCRVKRLGGGFGGKESKSVFLSCGLAIAARKLGRPVRCMLSREEDMAISGTRHAFMGDYKVGFTDEGKLVSLELDLYANAGYSYDLSIAVLERAMTHCDNSYRIPNMKLHGRLCKTNTPTNTAFRGFGGPQGMMIAEQYICHVAEYLGKTVEEFINFYKENEFTHFRMPLENVFLERAWKELEASSEFHKRKQSVEEFNRKNKFRKRGITIMPTKFGLAFTARFLNQAGALVHVYIDGSVRITHGGVEIGQGLHTKMVQIAAHELGVPIEKVFLSETRTDLVPNTSATAASVSSDINGMAVKNACEQILNRLKPIQEQHPEFTWEQVVKAAYMDRINLSANGFYKTPDLSYDWASNTGRMFSYFTYGACCAEVELDTLTGDHIVQRADVIMDIGRPINPAIDVGQIEGAFVQGMGWSTIEEPLYSPTTGFLLTRGPGLYKIPGFKDIPVVFNVTVMDGVRNTRAIHSSKAVGEPPLFLGAAVMFALREAIKAARAEQGIGGYFRLDSPATSERLRLSCVDEFVSASKTDLLPGEKPWGVPL</sequence>
<evidence type="ECO:0000256" key="19">
    <source>
        <dbReference type="PIRSR" id="PIRSR000127-2"/>
    </source>
</evidence>
<dbReference type="InterPro" id="IPR008274">
    <property type="entry name" value="AldOxase/xan_DH_MoCoBD1"/>
</dbReference>
<feature type="binding site" evidence="19">
    <location>
        <position position="732"/>
    </location>
    <ligand>
        <name>substrate</name>
    </ligand>
</feature>
<keyword evidence="9 19" id="KW-0274">FAD</keyword>
<dbReference type="InterPro" id="IPR036884">
    <property type="entry name" value="2Fe-2S-bd_dom_sf"/>
</dbReference>
<dbReference type="EMBL" id="JADGKB010000045">
    <property type="protein sequence ID" value="KAJ3256861.1"/>
    <property type="molecule type" value="Genomic_DNA"/>
</dbReference>
<dbReference type="SUPFAM" id="SSF54665">
    <property type="entry name" value="CO dehydrogenase molybdoprotein N-domain-like"/>
    <property type="match status" value="1"/>
</dbReference>
<dbReference type="Gene3D" id="3.30.465.10">
    <property type="match status" value="1"/>
</dbReference>
<dbReference type="InterPro" id="IPR002888">
    <property type="entry name" value="2Fe-2S-bd"/>
</dbReference>
<keyword evidence="8 20" id="KW-0479">Metal-binding</keyword>